<dbReference type="PANTHER" id="PTHR23420">
    <property type="entry name" value="ADENOSYLHOMOCYSTEINASE"/>
    <property type="match status" value="1"/>
</dbReference>
<reference evidence="11" key="1">
    <citation type="journal article" date="2020" name="mSystems">
        <title>Genome- and Community-Level Interaction Insights into Carbon Utilization and Element Cycling Functions of Hydrothermarchaeota in Hydrothermal Sediment.</title>
        <authorList>
            <person name="Zhou Z."/>
            <person name="Liu Y."/>
            <person name="Xu W."/>
            <person name="Pan J."/>
            <person name="Luo Z.H."/>
            <person name="Li M."/>
        </authorList>
    </citation>
    <scope>NUCLEOTIDE SEQUENCE [LARGE SCALE GENOMIC DNA]</scope>
    <source>
        <strain evidence="11">SpSt-697</strain>
    </source>
</reference>
<evidence type="ECO:0000256" key="2">
    <source>
        <dbReference type="ARBA" id="ARBA00022563"/>
    </source>
</evidence>
<evidence type="ECO:0000256" key="9">
    <source>
        <dbReference type="RuleBase" id="RU004166"/>
    </source>
</evidence>
<comment type="similarity">
    <text evidence="1 5 9">Belongs to the adenosylhomocysteinase family.</text>
</comment>
<dbReference type="PANTHER" id="PTHR23420:SF0">
    <property type="entry name" value="ADENOSYLHOMOCYSTEINASE"/>
    <property type="match status" value="1"/>
</dbReference>
<dbReference type="EMBL" id="DTDR01000114">
    <property type="protein sequence ID" value="HGK63822.1"/>
    <property type="molecule type" value="Genomic_DNA"/>
</dbReference>
<feature type="binding site" evidence="7">
    <location>
        <begin position="217"/>
        <end position="222"/>
    </location>
    <ligand>
        <name>NAD(+)</name>
        <dbReference type="ChEBI" id="CHEBI:57540"/>
    </ligand>
</feature>
<dbReference type="Gene3D" id="3.40.50.1480">
    <property type="entry name" value="Adenosylhomocysteinase-like"/>
    <property type="match status" value="1"/>
</dbReference>
<evidence type="ECO:0000256" key="1">
    <source>
        <dbReference type="ARBA" id="ARBA00007122"/>
    </source>
</evidence>
<feature type="domain" description="S-adenosyl-L-homocysteine hydrolase NAD binding" evidence="10">
    <location>
        <begin position="186"/>
        <end position="347"/>
    </location>
</feature>
<dbReference type="Gene3D" id="3.40.50.720">
    <property type="entry name" value="NAD(P)-binding Rossmann-like Domain"/>
    <property type="match status" value="1"/>
</dbReference>
<dbReference type="Pfam" id="PF05221">
    <property type="entry name" value="AdoHcyase"/>
    <property type="match status" value="2"/>
</dbReference>
<dbReference type="InterPro" id="IPR042172">
    <property type="entry name" value="Adenosylhomocyst_ase-like_sf"/>
</dbReference>
<comment type="catalytic activity">
    <reaction evidence="5 8">
        <text>S-adenosyl-L-homocysteine + H2O = L-homocysteine + adenosine</text>
        <dbReference type="Rhea" id="RHEA:21708"/>
        <dbReference type="ChEBI" id="CHEBI:15377"/>
        <dbReference type="ChEBI" id="CHEBI:16335"/>
        <dbReference type="ChEBI" id="CHEBI:57856"/>
        <dbReference type="ChEBI" id="CHEBI:58199"/>
        <dbReference type="EC" id="3.13.2.1"/>
    </reaction>
</comment>
<dbReference type="HAMAP" id="MF_00563">
    <property type="entry name" value="AdoHcyase"/>
    <property type="match status" value="1"/>
</dbReference>
<dbReference type="Pfam" id="PF00670">
    <property type="entry name" value="AdoHcyase_NAD"/>
    <property type="match status" value="1"/>
</dbReference>
<feature type="binding site" evidence="5 6">
    <location>
        <position position="126"/>
    </location>
    <ligand>
        <name>substrate</name>
    </ligand>
</feature>
<protein>
    <recommendedName>
        <fullName evidence="5">Adenosylhomocysteinase</fullName>
        <ecNumber evidence="5">3.13.2.1</ecNumber>
    </recommendedName>
    <alternativeName>
        <fullName evidence="5">S-adenosyl-L-homocysteine hydrolase</fullName>
        <shortName evidence="5">AdoHcyase</shortName>
    </alternativeName>
</protein>
<sequence>MEKYHIKDLSLASLGKKRIEWAQKFMPVLKLIGERFEKEKPLKGIKISACLHITTETANLLLTLKRGGASVKVCASNPLSTQDDVAAAIVKEMGISVFAIKGEDRKTYYQHINEVLNQKPNITIDDGADLVFTLHQKRKELIGEIIGGTEETTTGVIRLKNMEKKKVLRYPIIAVNDSQTKYLFDNRYGTGQSTIDGILRATNFLLAGATVVVCGYGMCGKGLALRAKGMGAKVIICEVDPIKALEAKMDGYDVMQLVEAAKIGDLFITVTGNINVITKKHFLLMKDGAILCNAGHFDCEIDKKSLNELAIRKRKVRENCEEYLLKNKKRIYLLAEGRLVNLSAAEGHPSAVMDLSFANQALACEFLIKNKGKLENKVYRLPLEIDKEIAFLKLKSFGIKIDKLTKEQKIYLSSWQLGT</sequence>
<feature type="binding site" evidence="5 7">
    <location>
        <begin position="152"/>
        <end position="154"/>
    </location>
    <ligand>
        <name>NAD(+)</name>
        <dbReference type="ChEBI" id="CHEBI:57540"/>
    </ligand>
</feature>
<gene>
    <name evidence="5" type="primary">ahcY</name>
    <name evidence="11" type="ORF">ENU74_04440</name>
</gene>
<feature type="binding site" evidence="5">
    <location>
        <begin position="215"/>
        <end position="220"/>
    </location>
    <ligand>
        <name>NAD(+)</name>
        <dbReference type="ChEBI" id="CHEBI:57540"/>
    </ligand>
</feature>
<dbReference type="SMART" id="SM00996">
    <property type="entry name" value="AdoHcyase"/>
    <property type="match status" value="1"/>
</dbReference>
<feature type="binding site" evidence="5 7">
    <location>
        <position position="238"/>
    </location>
    <ligand>
        <name>NAD(+)</name>
        <dbReference type="ChEBI" id="CHEBI:57540"/>
    </ligand>
</feature>
<dbReference type="CDD" id="cd00401">
    <property type="entry name" value="SAHH"/>
    <property type="match status" value="1"/>
</dbReference>
<dbReference type="EC" id="3.13.2.1" evidence="5"/>
<evidence type="ECO:0000256" key="7">
    <source>
        <dbReference type="PIRSR" id="PIRSR001109-2"/>
    </source>
</evidence>
<dbReference type="PROSITE" id="PS00738">
    <property type="entry name" value="ADOHCYASE_1"/>
    <property type="match status" value="1"/>
</dbReference>
<keyword evidence="4 5" id="KW-0520">NAD</keyword>
<dbReference type="GO" id="GO:0033353">
    <property type="term" value="P:S-adenosylmethionine cycle"/>
    <property type="evidence" value="ECO:0007669"/>
    <property type="project" value="TreeGrafter"/>
</dbReference>
<dbReference type="GO" id="GO:0004013">
    <property type="term" value="F:adenosylhomocysteinase activity"/>
    <property type="evidence" value="ECO:0007669"/>
    <property type="project" value="UniProtKB-UniRule"/>
</dbReference>
<dbReference type="InterPro" id="IPR000043">
    <property type="entry name" value="Adenosylhomocysteinase-like"/>
</dbReference>
<dbReference type="NCBIfam" id="TIGR00936">
    <property type="entry name" value="ahcY"/>
    <property type="match status" value="1"/>
</dbReference>
<evidence type="ECO:0000256" key="8">
    <source>
        <dbReference type="RuleBase" id="RU000548"/>
    </source>
</evidence>
<comment type="subcellular location">
    <subcellularLocation>
        <location evidence="5">Cytoplasm</location>
    </subcellularLocation>
</comment>
<keyword evidence="5" id="KW-0963">Cytoplasm</keyword>
<name>A0A7V3ZVF7_UNCW3</name>
<dbReference type="InterPro" id="IPR015878">
    <property type="entry name" value="Ado_hCys_hydrolase_NAD-bd"/>
</dbReference>
<dbReference type="PIRSF" id="PIRSF001109">
    <property type="entry name" value="Ad_hcy_hydrolase"/>
    <property type="match status" value="1"/>
</dbReference>
<dbReference type="InterPro" id="IPR036291">
    <property type="entry name" value="NAD(P)-bd_dom_sf"/>
</dbReference>
<dbReference type="UniPathway" id="UPA00314">
    <property type="reaction ID" value="UER00076"/>
</dbReference>
<organism evidence="11">
    <name type="scientific">candidate division WOR-3 bacterium</name>
    <dbReference type="NCBI Taxonomy" id="2052148"/>
    <lineage>
        <taxon>Bacteria</taxon>
        <taxon>Bacteria division WOR-3</taxon>
    </lineage>
</organism>
<keyword evidence="2 5" id="KW-0554">One-carbon metabolism</keyword>
<dbReference type="SMART" id="SM00997">
    <property type="entry name" value="AdoHcyase_NAD"/>
    <property type="match status" value="1"/>
</dbReference>
<evidence type="ECO:0000256" key="3">
    <source>
        <dbReference type="ARBA" id="ARBA00022801"/>
    </source>
</evidence>
<feature type="binding site" evidence="5 6">
    <location>
        <position position="185"/>
    </location>
    <ligand>
        <name>substrate</name>
    </ligand>
</feature>
<feature type="binding site" evidence="5 7">
    <location>
        <begin position="294"/>
        <end position="296"/>
    </location>
    <ligand>
        <name>NAD(+)</name>
        <dbReference type="ChEBI" id="CHEBI:57540"/>
    </ligand>
</feature>
<dbReference type="FunFam" id="3.40.50.720:FF:000004">
    <property type="entry name" value="Adenosylhomocysteinase"/>
    <property type="match status" value="1"/>
</dbReference>
<dbReference type="GO" id="GO:0071269">
    <property type="term" value="P:L-homocysteine biosynthetic process"/>
    <property type="evidence" value="ECO:0007669"/>
    <property type="project" value="UniProtKB-UniRule"/>
</dbReference>
<comment type="function">
    <text evidence="5">May play a key role in the regulation of the intracellular concentration of adenosylhomocysteine.</text>
</comment>
<dbReference type="GO" id="GO:0005829">
    <property type="term" value="C:cytosol"/>
    <property type="evidence" value="ECO:0007669"/>
    <property type="project" value="TreeGrafter"/>
</dbReference>
<keyword evidence="3 5" id="KW-0378">Hydrolase</keyword>
<dbReference type="GO" id="GO:0006730">
    <property type="term" value="P:one-carbon metabolic process"/>
    <property type="evidence" value="ECO:0007669"/>
    <property type="project" value="UniProtKB-UniRule"/>
</dbReference>
<evidence type="ECO:0000313" key="11">
    <source>
        <dbReference type="EMBL" id="HGK63822.1"/>
    </source>
</evidence>
<dbReference type="SUPFAM" id="SSF51735">
    <property type="entry name" value="NAD(P)-binding Rossmann-fold domains"/>
    <property type="match status" value="1"/>
</dbReference>
<dbReference type="AlphaFoldDB" id="A0A7V3ZVF7"/>
<evidence type="ECO:0000259" key="10">
    <source>
        <dbReference type="SMART" id="SM00997"/>
    </source>
</evidence>
<evidence type="ECO:0000256" key="4">
    <source>
        <dbReference type="ARBA" id="ARBA00023027"/>
    </source>
</evidence>
<dbReference type="InterPro" id="IPR020082">
    <property type="entry name" value="S-Ado-L-homoCys_hydrolase_CS"/>
</dbReference>
<dbReference type="SUPFAM" id="SSF52283">
    <property type="entry name" value="Formate/glycerate dehydrogenase catalytic domain-like"/>
    <property type="match status" value="1"/>
</dbReference>
<feature type="binding site" evidence="5 6">
    <location>
        <position position="54"/>
    </location>
    <ligand>
        <name>substrate</name>
    </ligand>
</feature>
<feature type="binding site" evidence="5">
    <location>
        <position position="273"/>
    </location>
    <ligand>
        <name>NAD(+)</name>
        <dbReference type="ChEBI" id="CHEBI:57540"/>
    </ligand>
</feature>
<feature type="binding site" evidence="5">
    <location>
        <position position="186"/>
    </location>
    <ligand>
        <name>NAD(+)</name>
        <dbReference type="ChEBI" id="CHEBI:57540"/>
    </ligand>
</feature>
<proteinExistence type="inferred from homology"/>
<accession>A0A7V3ZVF7</accession>
<dbReference type="NCBIfam" id="NF004005">
    <property type="entry name" value="PRK05476.2-3"/>
    <property type="match status" value="1"/>
</dbReference>
<feature type="binding site" evidence="7">
    <location>
        <position position="348"/>
    </location>
    <ligand>
        <name>NAD(+)</name>
        <dbReference type="ChEBI" id="CHEBI:57540"/>
    </ligand>
</feature>
<evidence type="ECO:0000256" key="5">
    <source>
        <dbReference type="HAMAP-Rule" id="MF_00563"/>
    </source>
</evidence>
<comment type="caution">
    <text evidence="11">The sequence shown here is derived from an EMBL/GenBank/DDBJ whole genome shotgun (WGS) entry which is preliminary data.</text>
</comment>
<feature type="binding site" evidence="5 6">
    <location>
        <position position="151"/>
    </location>
    <ligand>
        <name>substrate</name>
    </ligand>
</feature>
<evidence type="ECO:0000256" key="6">
    <source>
        <dbReference type="PIRSR" id="PIRSR001109-1"/>
    </source>
</evidence>
<comment type="pathway">
    <text evidence="5 8">Amino-acid biosynthesis; L-homocysteine biosynthesis; L-homocysteine from S-adenosyl-L-homocysteine: step 1/1.</text>
</comment>
<comment type="cofactor">
    <cofactor evidence="5 7 8">
        <name>NAD(+)</name>
        <dbReference type="ChEBI" id="CHEBI:57540"/>
    </cofactor>
    <text evidence="5 7 8">Binds 1 NAD(+) per subunit.</text>
</comment>
<feature type="binding site" evidence="5 7">
    <location>
        <position position="341"/>
    </location>
    <ligand>
        <name>NAD(+)</name>
        <dbReference type="ChEBI" id="CHEBI:57540"/>
    </ligand>
</feature>
<feature type="binding site" evidence="5 6">
    <location>
        <position position="181"/>
    </location>
    <ligand>
        <name>substrate</name>
    </ligand>
</feature>